<comment type="caution">
    <text evidence="1">The sequence shown here is derived from an EMBL/GenBank/DDBJ whole genome shotgun (WGS) entry which is preliminary data.</text>
</comment>
<protein>
    <recommendedName>
        <fullName evidence="2">Reverse transcriptase domain-containing protein</fullName>
    </recommendedName>
</protein>
<reference evidence="1" key="1">
    <citation type="journal article" date="2019" name="Sci. Rep.">
        <title>Draft genome of Tanacetum cinerariifolium, the natural source of mosquito coil.</title>
        <authorList>
            <person name="Yamashiro T."/>
            <person name="Shiraishi A."/>
            <person name="Satake H."/>
            <person name="Nakayama K."/>
        </authorList>
    </citation>
    <scope>NUCLEOTIDE SEQUENCE</scope>
</reference>
<gene>
    <name evidence="1" type="ORF">Tci_012350</name>
</gene>
<organism evidence="1">
    <name type="scientific">Tanacetum cinerariifolium</name>
    <name type="common">Dalmatian daisy</name>
    <name type="synonym">Chrysanthemum cinerariifolium</name>
    <dbReference type="NCBI Taxonomy" id="118510"/>
    <lineage>
        <taxon>Eukaryota</taxon>
        <taxon>Viridiplantae</taxon>
        <taxon>Streptophyta</taxon>
        <taxon>Embryophyta</taxon>
        <taxon>Tracheophyta</taxon>
        <taxon>Spermatophyta</taxon>
        <taxon>Magnoliopsida</taxon>
        <taxon>eudicotyledons</taxon>
        <taxon>Gunneridae</taxon>
        <taxon>Pentapetalae</taxon>
        <taxon>asterids</taxon>
        <taxon>campanulids</taxon>
        <taxon>Asterales</taxon>
        <taxon>Asteraceae</taxon>
        <taxon>Asteroideae</taxon>
        <taxon>Anthemideae</taxon>
        <taxon>Anthemidinae</taxon>
        <taxon>Tanacetum</taxon>
    </lineage>
</organism>
<evidence type="ECO:0000313" key="1">
    <source>
        <dbReference type="EMBL" id="GEU40372.1"/>
    </source>
</evidence>
<dbReference type="AlphaFoldDB" id="A0A6L2JUW3"/>
<evidence type="ECO:0008006" key="2">
    <source>
        <dbReference type="Google" id="ProtNLM"/>
    </source>
</evidence>
<name>A0A6L2JUW3_TANCI</name>
<accession>A0A6L2JUW3</accession>
<dbReference type="EMBL" id="BKCJ010001293">
    <property type="protein sequence ID" value="GEU40372.1"/>
    <property type="molecule type" value="Genomic_DNA"/>
</dbReference>
<proteinExistence type="predicted"/>
<sequence>MCDMVGQYIQKKEEEKQIEEEQAAKDRYWKILPCCDDDDDYNFAITPNEPVDSLIMRDEHLNTILATESDELIKSSVENLVPNPSESEGENGCDVPACFTTFLNILFDVDYDFYSVNDQSLSDEDLPKEIYSNPLFDEEIISIKIDPHHFNAESDLIESLLNHDSSIISSSSKIDSLFDEFAGELTLLKSIPPGIGETDCDNENEIRLTKRLLYDNSSPRPPKEFVSENSNADIESFSPSPIPVEDSDSFMEEIDLSLTPDDPMPPGIEEDNYDSKRDILILEKLLDNYSLSLPKNESFHFDIPSSSRPPVKTPDGNTGILNVKMMSDISKQKVPMPRFMITHVSNQEKSPDLLSHQGLEIFQPSAKCPMMIHGKNTPILDVPLFHFYPP</sequence>